<organism evidence="7 8">
    <name type="scientific">Coffea arabica</name>
    <name type="common">Arabian coffee</name>
    <dbReference type="NCBI Taxonomy" id="13443"/>
    <lineage>
        <taxon>Eukaryota</taxon>
        <taxon>Viridiplantae</taxon>
        <taxon>Streptophyta</taxon>
        <taxon>Embryophyta</taxon>
        <taxon>Tracheophyta</taxon>
        <taxon>Spermatophyta</taxon>
        <taxon>Magnoliopsida</taxon>
        <taxon>eudicotyledons</taxon>
        <taxon>Gunneridae</taxon>
        <taxon>Pentapetalae</taxon>
        <taxon>asterids</taxon>
        <taxon>lamiids</taxon>
        <taxon>Gentianales</taxon>
        <taxon>Rubiaceae</taxon>
        <taxon>Ixoroideae</taxon>
        <taxon>Gardenieae complex</taxon>
        <taxon>Bertiereae - Coffeeae clade</taxon>
        <taxon>Coffeeae</taxon>
        <taxon>Coffea</taxon>
    </lineage>
</organism>
<keyword evidence="3" id="KW-0808">Transferase</keyword>
<keyword evidence="2" id="KW-0328">Glycosyltransferase</keyword>
<keyword evidence="7" id="KW-1185">Reference proteome</keyword>
<reference evidence="8" key="2">
    <citation type="submission" date="2025-08" db="UniProtKB">
        <authorList>
            <consortium name="RefSeq"/>
        </authorList>
    </citation>
    <scope>IDENTIFICATION</scope>
    <source>
        <tissue evidence="8">Leaves</tissue>
    </source>
</reference>
<keyword evidence="5" id="KW-0472">Membrane</keyword>
<name>A0A6P6SWW6_COFAR</name>
<dbReference type="AlphaFoldDB" id="A0A6P6SWW6"/>
<dbReference type="InterPro" id="IPR049625">
    <property type="entry name" value="Glyco_transf_61_cat"/>
</dbReference>
<sequence>MVKNQRYHQLRKGEVVHVLVGDHDQQNSNDLLGLVCGQIQNKRTRSKPLYFICLSFLSCCLILAPQLLTCCPSSTFSLLYSLGFEEDQRPSPEADANAPICSAVPNGTICCDRSGIRSDICMMKGDLRTDSASSSIFLYTNNGFNNYVSPLSDDGNGNEILQHEKIKPYTRKWETSVMNNVAELDLIVKKGNSSTTQKKCDVRHDVPAVFFSTGGYTGNVYHDINDGILPLYITSQHFKKKVQFVILDYHDWWLTKYGDVVSRLSDYPVIIFSEEKRTHCFPEAIVGLRIHDELAIDPSAMEGNKTIVDFHSLLDRAYWPRIRGLIQAEEREAQLKMDKLALTPSGKQDLKKPKLAIISRKGSREIKNENLLVKMAEQIGFSVMVLRPDRTTELAKLYRVLNSSDVMVGVHGAAMTYFLFMRPGSVFIQVIPLGTDWAAESYYGEPAKKLGLRYVGYKILPRESSLYDKYDKNDVVLTDPDKATNMRWDLTKKIYLDHQNIKLNLPRFRQRLDRAYHCSMGKKNNENFHLDSQ</sequence>
<dbReference type="GeneID" id="113695557"/>
<evidence type="ECO:0000256" key="2">
    <source>
        <dbReference type="ARBA" id="ARBA00022676"/>
    </source>
</evidence>
<evidence type="ECO:0000256" key="5">
    <source>
        <dbReference type="SAM" id="Phobius"/>
    </source>
</evidence>
<evidence type="ECO:0000313" key="7">
    <source>
        <dbReference type="Proteomes" id="UP001652660"/>
    </source>
</evidence>
<proteinExistence type="predicted"/>
<feature type="domain" description="Glycosyltransferase 61 catalytic" evidence="6">
    <location>
        <begin position="336"/>
        <end position="428"/>
    </location>
</feature>
<dbReference type="GO" id="GO:0000139">
    <property type="term" value="C:Golgi membrane"/>
    <property type="evidence" value="ECO:0007669"/>
    <property type="project" value="UniProtKB-SubCell"/>
</dbReference>
<gene>
    <name evidence="8" type="primary">LOC113695557</name>
</gene>
<dbReference type="Pfam" id="PF04577">
    <property type="entry name" value="Glyco_transf_61"/>
    <property type="match status" value="1"/>
</dbReference>
<dbReference type="Proteomes" id="UP001652660">
    <property type="component" value="Chromosome 6e"/>
</dbReference>
<evidence type="ECO:0000256" key="3">
    <source>
        <dbReference type="ARBA" id="ARBA00022679"/>
    </source>
</evidence>
<dbReference type="RefSeq" id="XP_027070488.1">
    <property type="nucleotide sequence ID" value="XM_027214687.2"/>
</dbReference>
<dbReference type="PANTHER" id="PTHR20961">
    <property type="entry name" value="GLYCOSYLTRANSFERASE"/>
    <property type="match status" value="1"/>
</dbReference>
<evidence type="ECO:0000259" key="6">
    <source>
        <dbReference type="Pfam" id="PF04577"/>
    </source>
</evidence>
<reference evidence="7" key="1">
    <citation type="journal article" date="2025" name="Foods">
        <title>Unveiling the Microbial Signatures of Arabica Coffee Cherries: Insights into Ripeness Specific Diversity, Functional Traits, and Implications for Quality and Safety.</title>
        <authorList>
            <consortium name="RefSeq"/>
            <person name="Tenea G.N."/>
            <person name="Cifuentes V."/>
            <person name="Reyes P."/>
            <person name="Cevallos-Vallejos M."/>
        </authorList>
    </citation>
    <scope>NUCLEOTIDE SEQUENCE [LARGE SCALE GENOMIC DNA]</scope>
</reference>
<protein>
    <submittedName>
        <fullName evidence="8">Xylan glycosyltransferase MUCI21</fullName>
    </submittedName>
</protein>
<keyword evidence="5" id="KW-1133">Transmembrane helix</keyword>
<comment type="subcellular location">
    <subcellularLocation>
        <location evidence="1">Golgi apparatus membrane</location>
        <topology evidence="1">Single-pass type II membrane protein</topology>
    </subcellularLocation>
</comment>
<dbReference type="GO" id="GO:0016763">
    <property type="term" value="F:pentosyltransferase activity"/>
    <property type="evidence" value="ECO:0007669"/>
    <property type="project" value="UniProtKB-ARBA"/>
</dbReference>
<evidence type="ECO:0000313" key="8">
    <source>
        <dbReference type="RefSeq" id="XP_027070488.1"/>
    </source>
</evidence>
<keyword evidence="5" id="KW-0812">Transmembrane</keyword>
<keyword evidence="4" id="KW-0325">Glycoprotein</keyword>
<feature type="transmembrane region" description="Helical" evidence="5">
    <location>
        <begin position="49"/>
        <end position="68"/>
    </location>
</feature>
<dbReference type="OrthoDB" id="529273at2759"/>
<accession>A0A6P6SWW6</accession>
<dbReference type="PANTHER" id="PTHR20961:SF124">
    <property type="entry name" value="GLYCOSYLTRANSFERASE"/>
    <property type="match status" value="1"/>
</dbReference>
<dbReference type="InterPro" id="IPR007657">
    <property type="entry name" value="Glycosyltransferase_61"/>
</dbReference>
<evidence type="ECO:0000256" key="1">
    <source>
        <dbReference type="ARBA" id="ARBA00004323"/>
    </source>
</evidence>
<evidence type="ECO:0000256" key="4">
    <source>
        <dbReference type="ARBA" id="ARBA00023180"/>
    </source>
</evidence>